<evidence type="ECO:0000256" key="1">
    <source>
        <dbReference type="SAM" id="Phobius"/>
    </source>
</evidence>
<keyword evidence="1" id="KW-1133">Transmembrane helix</keyword>
<dbReference type="Proteomes" id="UP001314261">
    <property type="component" value="Unassembled WGS sequence"/>
</dbReference>
<reference evidence="2 3" key="1">
    <citation type="submission" date="2023-10" db="EMBL/GenBank/DDBJ databases">
        <authorList>
            <person name="Botero Cardona J."/>
        </authorList>
    </citation>
    <scope>NUCLEOTIDE SEQUENCE [LARGE SCALE GENOMIC DNA]</scope>
    <source>
        <strain evidence="2 3">R-54839</strain>
    </source>
</reference>
<dbReference type="EMBL" id="CAUZLR010000003">
    <property type="protein sequence ID" value="CAK1235926.1"/>
    <property type="molecule type" value="Genomic_DNA"/>
</dbReference>
<feature type="transmembrane region" description="Helical" evidence="1">
    <location>
        <begin position="68"/>
        <end position="87"/>
    </location>
</feature>
<protein>
    <recommendedName>
        <fullName evidence="4">Integral membrane protein</fullName>
    </recommendedName>
</protein>
<gene>
    <name evidence="2" type="ORF">R54839_PPFHFPJH_00662</name>
</gene>
<keyword evidence="3" id="KW-1185">Reference proteome</keyword>
<keyword evidence="1" id="KW-0812">Transmembrane</keyword>
<evidence type="ECO:0008006" key="4">
    <source>
        <dbReference type="Google" id="ProtNLM"/>
    </source>
</evidence>
<dbReference type="RefSeq" id="WP_010691789.1">
    <property type="nucleotide sequence ID" value="NZ_DF968007.1"/>
</dbReference>
<feature type="transmembrane region" description="Helical" evidence="1">
    <location>
        <begin position="42"/>
        <end position="61"/>
    </location>
</feature>
<comment type="caution">
    <text evidence="2">The sequence shown here is derived from an EMBL/GenBank/DDBJ whole genome shotgun (WGS) entry which is preliminary data.</text>
</comment>
<evidence type="ECO:0000313" key="3">
    <source>
        <dbReference type="Proteomes" id="UP001314261"/>
    </source>
</evidence>
<name>A0ABM9MS08_9LACO</name>
<accession>A0ABM9MS08</accession>
<proteinExistence type="predicted"/>
<evidence type="ECO:0000313" key="2">
    <source>
        <dbReference type="EMBL" id="CAK1235926.1"/>
    </source>
</evidence>
<sequence length="131" mass="15310">MQMNMNKLFRNKVGNWLLGLLVVTLVLPFIASYFDWSTLTKVTFVYFFLNGGFALAFGYAIRKRGFRFYYVFVQPLVFALLSNWLFSLVNDTYGYYLAFLYLVLTFFTYLANTSDDPDENELPVDGGYRDI</sequence>
<feature type="transmembrane region" description="Helical" evidence="1">
    <location>
        <begin position="93"/>
        <end position="111"/>
    </location>
</feature>
<organism evidence="2 3">
    <name type="scientific">Fructobacillus fructosus</name>
    <dbReference type="NCBI Taxonomy" id="1631"/>
    <lineage>
        <taxon>Bacteria</taxon>
        <taxon>Bacillati</taxon>
        <taxon>Bacillota</taxon>
        <taxon>Bacilli</taxon>
        <taxon>Lactobacillales</taxon>
        <taxon>Lactobacillaceae</taxon>
        <taxon>Fructobacillus</taxon>
    </lineage>
</organism>
<keyword evidence="1" id="KW-0472">Membrane</keyword>